<feature type="region of interest" description="Disordered" evidence="1">
    <location>
        <begin position="36"/>
        <end position="65"/>
    </location>
</feature>
<evidence type="ECO:0000313" key="3">
    <source>
        <dbReference type="Proteomes" id="UP000789396"/>
    </source>
</evidence>
<dbReference type="Proteomes" id="UP000789396">
    <property type="component" value="Unassembled WGS sequence"/>
</dbReference>
<feature type="compositionally biased region" description="Basic and acidic residues" evidence="1">
    <location>
        <begin position="52"/>
        <end position="65"/>
    </location>
</feature>
<dbReference type="EMBL" id="CAJVPZ010075875">
    <property type="protein sequence ID" value="CAG8804229.1"/>
    <property type="molecule type" value="Genomic_DNA"/>
</dbReference>
<evidence type="ECO:0000313" key="2">
    <source>
        <dbReference type="EMBL" id="CAG8804229.1"/>
    </source>
</evidence>
<proteinExistence type="predicted"/>
<protein>
    <submittedName>
        <fullName evidence="2">1989_t:CDS:1</fullName>
    </submittedName>
</protein>
<dbReference type="OrthoDB" id="10453512at2759"/>
<sequence>NNDVDETYIVGRCCLNEIESRKDKYEALIYHQNSADTSHSNEGYKVGSNHESGIDPRNEKKKNEETVEVYDDNVVYNEFK</sequence>
<dbReference type="AlphaFoldDB" id="A0A9N9P514"/>
<name>A0A9N9P514_9GLOM</name>
<feature type="non-terminal residue" evidence="2">
    <location>
        <position position="1"/>
    </location>
</feature>
<feature type="non-terminal residue" evidence="2">
    <location>
        <position position="80"/>
    </location>
</feature>
<comment type="caution">
    <text evidence="2">The sequence shown here is derived from an EMBL/GenBank/DDBJ whole genome shotgun (WGS) entry which is preliminary data.</text>
</comment>
<gene>
    <name evidence="2" type="ORF">RFULGI_LOCUS18059</name>
</gene>
<accession>A0A9N9P514</accession>
<keyword evidence="3" id="KW-1185">Reference proteome</keyword>
<organism evidence="2 3">
    <name type="scientific">Racocetra fulgida</name>
    <dbReference type="NCBI Taxonomy" id="60492"/>
    <lineage>
        <taxon>Eukaryota</taxon>
        <taxon>Fungi</taxon>
        <taxon>Fungi incertae sedis</taxon>
        <taxon>Mucoromycota</taxon>
        <taxon>Glomeromycotina</taxon>
        <taxon>Glomeromycetes</taxon>
        <taxon>Diversisporales</taxon>
        <taxon>Gigasporaceae</taxon>
        <taxon>Racocetra</taxon>
    </lineage>
</organism>
<reference evidence="2" key="1">
    <citation type="submission" date="2021-06" db="EMBL/GenBank/DDBJ databases">
        <authorList>
            <person name="Kallberg Y."/>
            <person name="Tangrot J."/>
            <person name="Rosling A."/>
        </authorList>
    </citation>
    <scope>NUCLEOTIDE SEQUENCE</scope>
    <source>
        <strain evidence="2">IN212</strain>
    </source>
</reference>
<evidence type="ECO:0000256" key="1">
    <source>
        <dbReference type="SAM" id="MobiDB-lite"/>
    </source>
</evidence>